<dbReference type="SUPFAM" id="SSF52540">
    <property type="entry name" value="P-loop containing nucleoside triphosphate hydrolases"/>
    <property type="match status" value="1"/>
</dbReference>
<dbReference type="PRINTS" id="PR00364">
    <property type="entry name" value="DISEASERSIST"/>
</dbReference>
<gene>
    <name evidence="2" type="ORF">FCM35_KLT20991</name>
</gene>
<evidence type="ECO:0000259" key="1">
    <source>
        <dbReference type="Pfam" id="PF00931"/>
    </source>
</evidence>
<dbReference type="AlphaFoldDB" id="A0A833RAG4"/>
<reference evidence="2" key="1">
    <citation type="submission" date="2020-01" db="EMBL/GenBank/DDBJ databases">
        <title>Genome sequence of Kobresia littledalei, the first chromosome-level genome in the family Cyperaceae.</title>
        <authorList>
            <person name="Qu G."/>
        </authorList>
    </citation>
    <scope>NUCLEOTIDE SEQUENCE</scope>
    <source>
        <strain evidence="2">C.B.Clarke</strain>
        <tissue evidence="2">Leaf</tissue>
    </source>
</reference>
<evidence type="ECO:0000313" key="2">
    <source>
        <dbReference type="EMBL" id="KAF3334387.1"/>
    </source>
</evidence>
<name>A0A833RAG4_9POAL</name>
<dbReference type="OrthoDB" id="648973at2759"/>
<dbReference type="Gene3D" id="1.10.8.430">
    <property type="entry name" value="Helical domain of apoptotic protease-activating factors"/>
    <property type="match status" value="1"/>
</dbReference>
<dbReference type="InterPro" id="IPR042197">
    <property type="entry name" value="Apaf_helical"/>
</dbReference>
<accession>A0A833RAG4</accession>
<dbReference type="GO" id="GO:0043531">
    <property type="term" value="F:ADP binding"/>
    <property type="evidence" value="ECO:0007669"/>
    <property type="project" value="InterPro"/>
</dbReference>
<organism evidence="2 3">
    <name type="scientific">Carex littledalei</name>
    <dbReference type="NCBI Taxonomy" id="544730"/>
    <lineage>
        <taxon>Eukaryota</taxon>
        <taxon>Viridiplantae</taxon>
        <taxon>Streptophyta</taxon>
        <taxon>Embryophyta</taxon>
        <taxon>Tracheophyta</taxon>
        <taxon>Spermatophyta</taxon>
        <taxon>Magnoliopsida</taxon>
        <taxon>Liliopsida</taxon>
        <taxon>Poales</taxon>
        <taxon>Cyperaceae</taxon>
        <taxon>Cyperoideae</taxon>
        <taxon>Cariceae</taxon>
        <taxon>Carex</taxon>
        <taxon>Carex subgen. Euthyceras</taxon>
    </lineage>
</organism>
<dbReference type="Pfam" id="PF00931">
    <property type="entry name" value="NB-ARC"/>
    <property type="match status" value="1"/>
</dbReference>
<keyword evidence="3" id="KW-1185">Reference proteome</keyword>
<dbReference type="Proteomes" id="UP000623129">
    <property type="component" value="Unassembled WGS sequence"/>
</dbReference>
<dbReference type="InterPro" id="IPR002182">
    <property type="entry name" value="NB-ARC"/>
</dbReference>
<dbReference type="Gene3D" id="3.40.50.300">
    <property type="entry name" value="P-loop containing nucleotide triphosphate hydrolases"/>
    <property type="match status" value="1"/>
</dbReference>
<evidence type="ECO:0000313" key="3">
    <source>
        <dbReference type="Proteomes" id="UP000623129"/>
    </source>
</evidence>
<comment type="caution">
    <text evidence="2">The sequence shown here is derived from an EMBL/GenBank/DDBJ whole genome shotgun (WGS) entry which is preliminary data.</text>
</comment>
<dbReference type="InterPro" id="IPR027417">
    <property type="entry name" value="P-loop_NTPase"/>
</dbReference>
<dbReference type="PANTHER" id="PTHR33377">
    <property type="entry name" value="OS10G0134700 PROTEIN-RELATED"/>
    <property type="match status" value="1"/>
</dbReference>
<dbReference type="PANTHER" id="PTHR33377:SF62">
    <property type="entry name" value="OS10G0133166 PROTEIN"/>
    <property type="match status" value="1"/>
</dbReference>
<proteinExistence type="predicted"/>
<sequence length="294" mass="33922">MGKTTLAIHACNKERVRNCFSLIIFISVLCIETKSDLVLVLRKILNQSCCSDNFHDEDNLFRLQLLINQQLKKERFLIVLDDVLDVDQITWSVLHDYLSCGKEGSKVIATSPSKEAVIKFGTVEPIELTGFHKEEYWFFFKEHAFGSTNPDNHPKLAIIGREIAKRMQGSPLAAKILGKLLRDKLCFQHWVNVLKILLEHKLWVSCTVFDVCSMILRLMPGRFQLLRVSYSPYLGGNEIWIDNLEEELISGKFSKKRGNRGTMVPDVNELRVLLSKTEFPTYRCMYHTFDMEVC</sequence>
<protein>
    <submittedName>
        <fullName evidence="2">Putative disease resistance protein RGA1 isoform X2</fullName>
    </submittedName>
</protein>
<feature type="domain" description="NB-ARC" evidence="1">
    <location>
        <begin position="1"/>
        <end position="146"/>
    </location>
</feature>
<dbReference type="EMBL" id="SWLB01000009">
    <property type="protein sequence ID" value="KAF3334387.1"/>
    <property type="molecule type" value="Genomic_DNA"/>
</dbReference>